<reference evidence="2 3" key="1">
    <citation type="journal article" date="2014" name="Genome Announc.">
        <title>Draft Genome Sequence of Geobacillus icigianus Strain G1w1T Isolated from Hot Springs in the Valley of Geysers, Kamchatka (Russian Federation).</title>
        <authorList>
            <person name="Bryanskaya A.V."/>
            <person name="Rozanov A.S."/>
            <person name="Logacheva M.D."/>
            <person name="Kotenko A.V."/>
            <person name="Peltek S.E."/>
        </authorList>
    </citation>
    <scope>NUCLEOTIDE SEQUENCE [LARGE SCALE GENOMIC DNA]</scope>
    <source>
        <strain evidence="2 3">G1w1</strain>
    </source>
</reference>
<dbReference type="EMBL" id="JPYA02000001">
    <property type="protein sequence ID" value="MEB3750064.1"/>
    <property type="molecule type" value="Genomic_DNA"/>
</dbReference>
<comment type="caution">
    <text evidence="2">The sequence shown here is derived from an EMBL/GenBank/DDBJ whole genome shotgun (WGS) entry which is preliminary data.</text>
</comment>
<evidence type="ECO:0000313" key="3">
    <source>
        <dbReference type="Proteomes" id="UP000029267"/>
    </source>
</evidence>
<protein>
    <recommendedName>
        <fullName evidence="1">HTH cro/C1-type domain-containing protein</fullName>
    </recommendedName>
</protein>
<dbReference type="InterPro" id="IPR001387">
    <property type="entry name" value="Cro/C1-type_HTH"/>
</dbReference>
<accession>A0ABU6BEE4</accession>
<dbReference type="CDD" id="cd00093">
    <property type="entry name" value="HTH_XRE"/>
    <property type="match status" value="1"/>
</dbReference>
<dbReference type="Pfam" id="PF01381">
    <property type="entry name" value="HTH_3"/>
    <property type="match status" value="1"/>
</dbReference>
<keyword evidence="3" id="KW-1185">Reference proteome</keyword>
<dbReference type="SUPFAM" id="SSF47413">
    <property type="entry name" value="lambda repressor-like DNA-binding domains"/>
    <property type="match status" value="1"/>
</dbReference>
<dbReference type="RefSeq" id="WP_033018142.1">
    <property type="nucleotide sequence ID" value="NZ_JPYA02000001.1"/>
</dbReference>
<sequence length="72" mass="8469">MLKSRIAEHIEKSGYRRKYIADKIGVSYRQLASYIAGEHYPPVPKLFFLAKLLGCRVDDLYEWMEEKTTQSE</sequence>
<dbReference type="Gene3D" id="1.10.260.40">
    <property type="entry name" value="lambda repressor-like DNA-binding domains"/>
    <property type="match status" value="1"/>
</dbReference>
<dbReference type="Proteomes" id="UP000029267">
    <property type="component" value="Unassembled WGS sequence"/>
</dbReference>
<gene>
    <name evidence="2" type="ORF">EP10_000903</name>
</gene>
<evidence type="ECO:0000259" key="1">
    <source>
        <dbReference type="PROSITE" id="PS50943"/>
    </source>
</evidence>
<name>A0ABU6BEE4_9BACL</name>
<dbReference type="InterPro" id="IPR010982">
    <property type="entry name" value="Lambda_DNA-bd_dom_sf"/>
</dbReference>
<dbReference type="SMART" id="SM00530">
    <property type="entry name" value="HTH_XRE"/>
    <property type="match status" value="1"/>
</dbReference>
<proteinExistence type="predicted"/>
<dbReference type="PROSITE" id="PS50943">
    <property type="entry name" value="HTH_CROC1"/>
    <property type="match status" value="1"/>
</dbReference>
<organism evidence="2 3">
    <name type="scientific">Geobacillus icigianus</name>
    <dbReference type="NCBI Taxonomy" id="1430331"/>
    <lineage>
        <taxon>Bacteria</taxon>
        <taxon>Bacillati</taxon>
        <taxon>Bacillota</taxon>
        <taxon>Bacilli</taxon>
        <taxon>Bacillales</taxon>
        <taxon>Anoxybacillaceae</taxon>
        <taxon>Geobacillus</taxon>
    </lineage>
</organism>
<feature type="domain" description="HTH cro/C1-type" evidence="1">
    <location>
        <begin position="6"/>
        <end position="60"/>
    </location>
</feature>
<evidence type="ECO:0000313" key="2">
    <source>
        <dbReference type="EMBL" id="MEB3750064.1"/>
    </source>
</evidence>